<gene>
    <name evidence="1" type="ORF">PoB_005208600</name>
</gene>
<keyword evidence="2" id="KW-1185">Reference proteome</keyword>
<reference evidence="1 2" key="1">
    <citation type="journal article" date="2021" name="Elife">
        <title>Chloroplast acquisition without the gene transfer in kleptoplastic sea slugs, Plakobranchus ocellatus.</title>
        <authorList>
            <person name="Maeda T."/>
            <person name="Takahashi S."/>
            <person name="Yoshida T."/>
            <person name="Shimamura S."/>
            <person name="Takaki Y."/>
            <person name="Nagai Y."/>
            <person name="Toyoda A."/>
            <person name="Suzuki Y."/>
            <person name="Arimoto A."/>
            <person name="Ishii H."/>
            <person name="Satoh N."/>
            <person name="Nishiyama T."/>
            <person name="Hasebe M."/>
            <person name="Maruyama T."/>
            <person name="Minagawa J."/>
            <person name="Obokata J."/>
            <person name="Shigenobu S."/>
        </authorList>
    </citation>
    <scope>NUCLEOTIDE SEQUENCE [LARGE SCALE GENOMIC DNA]</scope>
</reference>
<comment type="caution">
    <text evidence="1">The sequence shown here is derived from an EMBL/GenBank/DDBJ whole genome shotgun (WGS) entry which is preliminary data.</text>
</comment>
<name>A0AAV4BYI1_9GAST</name>
<organism evidence="1 2">
    <name type="scientific">Plakobranchus ocellatus</name>
    <dbReference type="NCBI Taxonomy" id="259542"/>
    <lineage>
        <taxon>Eukaryota</taxon>
        <taxon>Metazoa</taxon>
        <taxon>Spiralia</taxon>
        <taxon>Lophotrochozoa</taxon>
        <taxon>Mollusca</taxon>
        <taxon>Gastropoda</taxon>
        <taxon>Heterobranchia</taxon>
        <taxon>Euthyneura</taxon>
        <taxon>Panpulmonata</taxon>
        <taxon>Sacoglossa</taxon>
        <taxon>Placobranchoidea</taxon>
        <taxon>Plakobranchidae</taxon>
        <taxon>Plakobranchus</taxon>
    </lineage>
</organism>
<dbReference type="AlphaFoldDB" id="A0AAV4BYI1"/>
<evidence type="ECO:0000313" key="1">
    <source>
        <dbReference type="EMBL" id="GFO25581.1"/>
    </source>
</evidence>
<dbReference type="Proteomes" id="UP000735302">
    <property type="component" value="Unassembled WGS sequence"/>
</dbReference>
<accession>A0AAV4BYI1</accession>
<protein>
    <submittedName>
        <fullName evidence="1">Uncharacterized protein</fullName>
    </submittedName>
</protein>
<dbReference type="EMBL" id="BLXT01005762">
    <property type="protein sequence ID" value="GFO25581.1"/>
    <property type="molecule type" value="Genomic_DNA"/>
</dbReference>
<proteinExistence type="predicted"/>
<sequence length="123" mass="14143">MLLRAKLLRERGRWVEVPITTETETHSQKLRPNSLCRSKLKSSIVLRLNPDGSSIEKCEHESKLLCLFECHQVSGRVNYPNVPAVLAVIDKECFKTIDCPSREMRFVYSKPETKLFHLSGTEN</sequence>
<evidence type="ECO:0000313" key="2">
    <source>
        <dbReference type="Proteomes" id="UP000735302"/>
    </source>
</evidence>